<keyword evidence="5" id="KW-1185">Reference proteome</keyword>
<dbReference type="PANTHER" id="PTHR13500">
    <property type="entry name" value="NUCLEOLAR PRERIBOSOMAL-ASSOCIATED PROTEIN 1"/>
    <property type="match status" value="1"/>
</dbReference>
<feature type="domain" description="URB1 C-terminal" evidence="3">
    <location>
        <begin position="1956"/>
        <end position="2091"/>
    </location>
</feature>
<dbReference type="PANTHER" id="PTHR13500:SF0">
    <property type="entry name" value="NUCLEOLAR PRE-RIBOSOMAL-ASSOCIATED PROTEIN 1"/>
    <property type="match status" value="1"/>
</dbReference>
<dbReference type="Pfam" id="PF11707">
    <property type="entry name" value="Npa1"/>
    <property type="match status" value="1"/>
</dbReference>
<dbReference type="InterPro" id="IPR021714">
    <property type="entry name" value="URB1_N"/>
</dbReference>
<dbReference type="Proteomes" id="UP001189122">
    <property type="component" value="Unassembled WGS sequence"/>
</dbReference>
<feature type="region of interest" description="Disordered" evidence="1">
    <location>
        <begin position="1"/>
        <end position="42"/>
    </location>
</feature>
<dbReference type="GO" id="GO:0000463">
    <property type="term" value="P:maturation of LSU-rRNA from tricistronic rRNA transcript (SSU-rRNA, 5.8S rRNA, LSU-rRNA)"/>
    <property type="evidence" value="ECO:0007669"/>
    <property type="project" value="TreeGrafter"/>
</dbReference>
<dbReference type="EMBL" id="LR743592">
    <property type="protein sequence ID" value="CAA2620080.1"/>
    <property type="molecule type" value="Genomic_DNA"/>
</dbReference>
<accession>A0A7I8IPF0</accession>
<evidence type="ECO:0000256" key="1">
    <source>
        <dbReference type="SAM" id="MobiDB-lite"/>
    </source>
</evidence>
<feature type="region of interest" description="Disordered" evidence="1">
    <location>
        <begin position="2479"/>
        <end position="2500"/>
    </location>
</feature>
<evidence type="ECO:0000313" key="4">
    <source>
        <dbReference type="EMBL" id="CAA2620080.1"/>
    </source>
</evidence>
<feature type="compositionally biased region" description="Acidic residues" evidence="1">
    <location>
        <begin position="1"/>
        <end position="13"/>
    </location>
</feature>
<proteinExistence type="predicted"/>
<name>A0A7I8IPF0_SPIIN</name>
<protein>
    <submittedName>
        <fullName evidence="4">Uncharacterized protein</fullName>
    </submittedName>
</protein>
<sequence>MEDQELNEDDLLEEFTRSGEGYAPATPRKTLGAPRGVEDSSGETRVSHILTLVAAVVAHPFGRSRTSGISRNIDNFARSIITSKLEDLYVELKAEEGRRQAAALFLLAAIVRRGVILASELAKNFRFDLPVLTKEAKRRTCRSTRRAFVEFAVSFLEAGNPRLLRWILQQKDMYSGVLRGLGSDDEETVVYVLPPGLRSVLFGSATLEQLSYISGNPDGGHASDVAHEVLLVVCTDPCNGLMPYGNLKGNVKRLSDLMKKLKATESMKHKELLLAIVKGRPLLCSSYMDEFPYHLEPRASPQWLVHLITDLISAVNFCSSFSFLEASKTSDPPCLETTEVQCILKCILPCSCTRSVINKGLLHSDILVKHGSIRLLLEALKLLDSLNSSIDGLLDSMHPKHSPEVTGETDLRCLRDFLCFSEADKCNIGENDCRSSSGDAYLQKWVTFRGQIQDEVRSVLPDAQVLLKLLTSFTNETSGISSFTLKRCLNSSNATRKKSKSDPCKAVAEVDIVVSAIDSVDMAEDYERVIDVDAADTEKQAILALAEIWGPNLDVNVSKTENIMSLFHAKLLDVLKLYLRTLPLTLEGSFDFMKIISNNPSKLSINLQESVLSLLLEYTGQAREGKTSVRMPPMMYKSLHPLISLLIFSPVQKIRSKVFTLAKTAMISTGAFDHNLSEIEAWFLFLPGFYKDNCSEEFHGVVKLKDLSTVVISFLCDAVSTVANNLYKYLEQLRVFISQLNGQEDICPDFSPLVICILQKCIRVLESDSRTFNLSERSMISLYVHNTLSFILQTQVYFFSQLLGHDNCRKSLCEWRPLNDLLLLAMGIYQQQVCYPSVSLIGKVAKGSRGSFYSVLSKVSEFLKNDDRDGLFAAATAMCFSVVCANPDEILENLPMLLATVHHLPREHIQFLSFVLFQCEFLGNAAHGWDEMFLSSMDRVQSLVSNNLQEIDADENCRASGVLDKHRVMCLSDVDSMECLAVGFSLLVEHAPFYTLFSGIMKSCSCSLLKSTNVRDVLRARLGVFVGDWTLPLRFVLFWAYQIRLWYRTRPSSDLEQMFELCLYFANHILDKILFRSSHTHALKFGDTPVDADYVSKAADLIVHHPVVTLSILHPLCDNRSTEEDLLDGLKAGLELSNKHVHPMDDQILHLLKRQGELQVSGVSGNGSNSVSNLHATLYQSVIKASIQLVEQLVLLIKEKIDLFIMAKDFGSLFPTIHIFHALMQFISPFKLMEIVHWMLCKIEDNIGYWVSAKASTLSVFFDVTNVALEILCNLLKDTTGTMSSFLWETRSRISSDFILQNVYSKILEFAICFRLGSADLCLLKVVNAIYSQKYQKSTWSTALLPSVMQFCRIVMSSPMKLIIHCIYETNKMKAKILFQLTEASPLHRSLFGMAFLRLIKGLPSVDISSTDGVWPPKFEMISVNYSPEFSNDDLLLLLPAALSYLTSVYCKSRNQGLKLFGSIPSFYSRILLKGFGDWQRYTSGKIFHEDFSKCKPTSVEQFRSCFSRTLLGKAVHMLHFYFISSVGSMKRRHRLDTFNSLFDCGAPNDQLLDFNVNEIDPLSSEDSFNIINRAMAKISFAQFQTKFLNILVHSLNNLVRRFPWNLEHSNDTDITYMFRFLEVHILGIIVQLSIDMKSFLIQLTSLLHRFDDPATLRAMRIILCKLEARPSALDILELLLGHSEFVNTILWNDHDVDSPASINIGTLLQPVPSIFKLLDFVSPLKAAIAGQLVDDASSGLGGKNTVLLFFLKDPQENVGVNSSELLSLLLSGYGATLSEVDVHALYFMHEIESAKGPCSHNIADMDYLWGRSAIKIRREKNFDKLLSSNNIADLETEDEQRQRLFRENIPLDSKRCMMTALHFSYNRAELTEPMTYFLMNLLQMPSSSVSETQPYDPGFILPFSIHCLRRGYVVPMEFVRLGLLAVVLVSISSTDEDVRKLGYEALGTFKAILEEYQKIPSLTAIFSAEASFILLDPSHNSFQVISKFLMHSPRVDFKDVPLFQSSVASNSIHFKANFLWILKLLYLGVNFDDDARVFTRKHLFELLLSFYVSSLSDSETKALILQIVKKSVKLHMLANMLVKHHGLISWLYSVISFNAKRLQGDQKEFSMNQMVTALEVVNSLVSLRPICEWLRDDALEQLSKLSQLLHSMFVGSSKLLKDNVSLIDPILAVIISTLKISQERKIFQPHFHLSIEALFQLCRTIDSEVKDTISCSTVCLGLTTILMSTPPPVRSQMDKAKLLNVVMWAVSALQSYPIQKSDPNVARSSEEAQMEEPVLSKLLRWITGSIILGNISGKNNGEHIPSLPLEEVSGESPQVLLGKVTWLEIESHDCHSSNTLAAIILHLQYLLGTECVASSSVVSALSLLLFDTCNPTETKYKDEDLKSIIASLCGKMSCPIEASPAWRWSFDRPWRDFSTERSHLQGMEEEHSFQTLLLLFSNALGAEPGSPFSCMRMWKILACSRGKRAYFSGMTKNAHNRKQGFRRRESQPHHVFSPL</sequence>
<gene>
    <name evidence="4" type="ORF">SI7747_05006249</name>
</gene>
<feature type="domain" description="URB1 N-terminal" evidence="2">
    <location>
        <begin position="49"/>
        <end position="304"/>
    </location>
</feature>
<organism evidence="4">
    <name type="scientific">Spirodela intermedia</name>
    <name type="common">Intermediate duckweed</name>
    <dbReference type="NCBI Taxonomy" id="51605"/>
    <lineage>
        <taxon>Eukaryota</taxon>
        <taxon>Viridiplantae</taxon>
        <taxon>Streptophyta</taxon>
        <taxon>Embryophyta</taxon>
        <taxon>Tracheophyta</taxon>
        <taxon>Spermatophyta</taxon>
        <taxon>Magnoliopsida</taxon>
        <taxon>Liliopsida</taxon>
        <taxon>Araceae</taxon>
        <taxon>Lemnoideae</taxon>
        <taxon>Spirodela</taxon>
    </lineage>
</organism>
<dbReference type="EMBL" id="CACRZD030000005">
    <property type="protein sequence ID" value="CAA6659829.1"/>
    <property type="molecule type" value="Genomic_DNA"/>
</dbReference>
<evidence type="ECO:0000259" key="2">
    <source>
        <dbReference type="Pfam" id="PF11707"/>
    </source>
</evidence>
<dbReference type="GO" id="GO:0005730">
    <property type="term" value="C:nucleolus"/>
    <property type="evidence" value="ECO:0007669"/>
    <property type="project" value="TreeGrafter"/>
</dbReference>
<dbReference type="InterPro" id="IPR039844">
    <property type="entry name" value="URB1"/>
</dbReference>
<evidence type="ECO:0000259" key="3">
    <source>
        <dbReference type="Pfam" id="PF16201"/>
    </source>
</evidence>
<dbReference type="InterPro" id="IPR032436">
    <property type="entry name" value="URB1_C"/>
</dbReference>
<evidence type="ECO:0000313" key="5">
    <source>
        <dbReference type="Proteomes" id="UP001189122"/>
    </source>
</evidence>
<dbReference type="GO" id="GO:0000466">
    <property type="term" value="P:maturation of 5.8S rRNA from tricistronic rRNA transcript (SSU-rRNA, 5.8S rRNA, LSU-rRNA)"/>
    <property type="evidence" value="ECO:0007669"/>
    <property type="project" value="TreeGrafter"/>
</dbReference>
<dbReference type="Pfam" id="PF16201">
    <property type="entry name" value="NopRA1"/>
    <property type="match status" value="1"/>
</dbReference>
<reference evidence="4 5" key="1">
    <citation type="submission" date="2019-12" db="EMBL/GenBank/DDBJ databases">
        <authorList>
            <person name="Scholz U."/>
            <person name="Mascher M."/>
            <person name="Fiebig A."/>
        </authorList>
    </citation>
    <scope>NUCLEOTIDE SEQUENCE</scope>
</reference>